<sequence>MSGERALHSLSYRMSLQLASIISVISSPKKHSFSAVKRKQTSQEDTRIYSNRNLPPEDVVSIDGLPVTSVERTVADLAANKIERNYLATLAADALRKEGVRFRTLASYLDPYAAFYRSTSGEELLHEFQTEASSMKTEMIYSTAFPKNGQKGI</sequence>
<dbReference type="AlphaFoldDB" id="A0A1H9VLL6"/>
<reference evidence="2" key="1">
    <citation type="submission" date="2016-10" db="EMBL/GenBank/DDBJ databases">
        <authorList>
            <person name="Varghese N."/>
            <person name="Submissions S."/>
        </authorList>
    </citation>
    <scope>NUCLEOTIDE SEQUENCE [LARGE SCALE GENOMIC DNA]</scope>
    <source>
        <strain evidence="2">DSM 20524</strain>
    </source>
</reference>
<dbReference type="Proteomes" id="UP000198929">
    <property type="component" value="Unassembled WGS sequence"/>
</dbReference>
<evidence type="ECO:0000313" key="1">
    <source>
        <dbReference type="EMBL" id="SES22626.1"/>
    </source>
</evidence>
<organism evidence="1 2">
    <name type="scientific">Corynebacterium cystitidis DSM 20524</name>
    <dbReference type="NCBI Taxonomy" id="1121357"/>
    <lineage>
        <taxon>Bacteria</taxon>
        <taxon>Bacillati</taxon>
        <taxon>Actinomycetota</taxon>
        <taxon>Actinomycetes</taxon>
        <taxon>Mycobacteriales</taxon>
        <taxon>Corynebacteriaceae</taxon>
        <taxon>Corynebacterium</taxon>
    </lineage>
</organism>
<proteinExistence type="predicted"/>
<name>A0A1H9VLL6_9CORY</name>
<dbReference type="EMBL" id="FOGQ01000013">
    <property type="protein sequence ID" value="SES22626.1"/>
    <property type="molecule type" value="Genomic_DNA"/>
</dbReference>
<keyword evidence="2" id="KW-1185">Reference proteome</keyword>
<gene>
    <name evidence="1" type="ORF">SAMN05661109_02291</name>
</gene>
<protein>
    <submittedName>
        <fullName evidence="1">Uncharacterized protein</fullName>
    </submittedName>
</protein>
<accession>A0A1H9VLL6</accession>
<evidence type="ECO:0000313" key="2">
    <source>
        <dbReference type="Proteomes" id="UP000198929"/>
    </source>
</evidence>